<evidence type="ECO:0000256" key="1">
    <source>
        <dbReference type="SAM" id="Phobius"/>
    </source>
</evidence>
<comment type="caution">
    <text evidence="2">The sequence shown here is derived from an EMBL/GenBank/DDBJ whole genome shotgun (WGS) entry which is preliminary data.</text>
</comment>
<organism evidence="2 3">
    <name type="scientific">Russula ochroleuca</name>
    <dbReference type="NCBI Taxonomy" id="152965"/>
    <lineage>
        <taxon>Eukaryota</taxon>
        <taxon>Fungi</taxon>
        <taxon>Dikarya</taxon>
        <taxon>Basidiomycota</taxon>
        <taxon>Agaricomycotina</taxon>
        <taxon>Agaricomycetes</taxon>
        <taxon>Russulales</taxon>
        <taxon>Russulaceae</taxon>
        <taxon>Russula</taxon>
    </lineage>
</organism>
<dbReference type="Proteomes" id="UP000759537">
    <property type="component" value="Unassembled WGS sequence"/>
</dbReference>
<name>A0A9P5MVX9_9AGAM</name>
<dbReference type="Pfam" id="PF16015">
    <property type="entry name" value="Promethin"/>
    <property type="match status" value="1"/>
</dbReference>
<evidence type="ECO:0000313" key="2">
    <source>
        <dbReference type="EMBL" id="KAF8480201.1"/>
    </source>
</evidence>
<keyword evidence="1" id="KW-0812">Transmembrane</keyword>
<reference evidence="2" key="2">
    <citation type="journal article" date="2020" name="Nat. Commun.">
        <title>Large-scale genome sequencing of mycorrhizal fungi provides insights into the early evolution of symbiotic traits.</title>
        <authorList>
            <person name="Miyauchi S."/>
            <person name="Kiss E."/>
            <person name="Kuo A."/>
            <person name="Drula E."/>
            <person name="Kohler A."/>
            <person name="Sanchez-Garcia M."/>
            <person name="Morin E."/>
            <person name="Andreopoulos B."/>
            <person name="Barry K.W."/>
            <person name="Bonito G."/>
            <person name="Buee M."/>
            <person name="Carver A."/>
            <person name="Chen C."/>
            <person name="Cichocki N."/>
            <person name="Clum A."/>
            <person name="Culley D."/>
            <person name="Crous P.W."/>
            <person name="Fauchery L."/>
            <person name="Girlanda M."/>
            <person name="Hayes R.D."/>
            <person name="Keri Z."/>
            <person name="LaButti K."/>
            <person name="Lipzen A."/>
            <person name="Lombard V."/>
            <person name="Magnuson J."/>
            <person name="Maillard F."/>
            <person name="Murat C."/>
            <person name="Nolan M."/>
            <person name="Ohm R.A."/>
            <person name="Pangilinan J."/>
            <person name="Pereira M.F."/>
            <person name="Perotto S."/>
            <person name="Peter M."/>
            <person name="Pfister S."/>
            <person name="Riley R."/>
            <person name="Sitrit Y."/>
            <person name="Stielow J.B."/>
            <person name="Szollosi G."/>
            <person name="Zifcakova L."/>
            <person name="Stursova M."/>
            <person name="Spatafora J.W."/>
            <person name="Tedersoo L."/>
            <person name="Vaario L.M."/>
            <person name="Yamada A."/>
            <person name="Yan M."/>
            <person name="Wang P."/>
            <person name="Xu J."/>
            <person name="Bruns T."/>
            <person name="Baldrian P."/>
            <person name="Vilgalys R."/>
            <person name="Dunand C."/>
            <person name="Henrissat B."/>
            <person name="Grigoriev I.V."/>
            <person name="Hibbett D."/>
            <person name="Nagy L.G."/>
            <person name="Martin F.M."/>
        </authorList>
    </citation>
    <scope>NUCLEOTIDE SEQUENCE</scope>
    <source>
        <strain evidence="2">Prilba</strain>
    </source>
</reference>
<dbReference type="EMBL" id="WHVB01000008">
    <property type="protein sequence ID" value="KAF8480201.1"/>
    <property type="molecule type" value="Genomic_DNA"/>
</dbReference>
<proteinExistence type="predicted"/>
<keyword evidence="1" id="KW-0472">Membrane</keyword>
<feature type="transmembrane region" description="Helical" evidence="1">
    <location>
        <begin position="101"/>
        <end position="130"/>
    </location>
</feature>
<feature type="transmembrane region" description="Helical" evidence="1">
    <location>
        <begin position="70"/>
        <end position="95"/>
    </location>
</feature>
<keyword evidence="3" id="KW-1185">Reference proteome</keyword>
<keyword evidence="1" id="KW-1133">Transmembrane helix</keyword>
<reference evidence="2" key="1">
    <citation type="submission" date="2019-10" db="EMBL/GenBank/DDBJ databases">
        <authorList>
            <consortium name="DOE Joint Genome Institute"/>
            <person name="Kuo A."/>
            <person name="Miyauchi S."/>
            <person name="Kiss E."/>
            <person name="Drula E."/>
            <person name="Kohler A."/>
            <person name="Sanchez-Garcia M."/>
            <person name="Andreopoulos B."/>
            <person name="Barry K.W."/>
            <person name="Bonito G."/>
            <person name="Buee M."/>
            <person name="Carver A."/>
            <person name="Chen C."/>
            <person name="Cichocki N."/>
            <person name="Clum A."/>
            <person name="Culley D."/>
            <person name="Crous P.W."/>
            <person name="Fauchery L."/>
            <person name="Girlanda M."/>
            <person name="Hayes R."/>
            <person name="Keri Z."/>
            <person name="LaButti K."/>
            <person name="Lipzen A."/>
            <person name="Lombard V."/>
            <person name="Magnuson J."/>
            <person name="Maillard F."/>
            <person name="Morin E."/>
            <person name="Murat C."/>
            <person name="Nolan M."/>
            <person name="Ohm R."/>
            <person name="Pangilinan J."/>
            <person name="Pereira M."/>
            <person name="Perotto S."/>
            <person name="Peter M."/>
            <person name="Riley R."/>
            <person name="Sitrit Y."/>
            <person name="Stielow B."/>
            <person name="Szollosi G."/>
            <person name="Zifcakova L."/>
            <person name="Stursova M."/>
            <person name="Spatafora J.W."/>
            <person name="Tedersoo L."/>
            <person name="Vaario L.-M."/>
            <person name="Yamada A."/>
            <person name="Yan M."/>
            <person name="Wang P."/>
            <person name="Xu J."/>
            <person name="Bruns T."/>
            <person name="Baldrian P."/>
            <person name="Vilgalys R."/>
            <person name="Henrissat B."/>
            <person name="Grigoriev I.V."/>
            <person name="Hibbett D."/>
            <person name="Nagy L.G."/>
            <person name="Martin F.M."/>
        </authorList>
    </citation>
    <scope>NUCLEOTIDE SEQUENCE</scope>
    <source>
        <strain evidence="2">Prilba</strain>
    </source>
</reference>
<dbReference type="OrthoDB" id="3237232at2759"/>
<gene>
    <name evidence="2" type="ORF">DFH94DRAFT_692545</name>
</gene>
<evidence type="ECO:0008006" key="4">
    <source>
        <dbReference type="Google" id="ProtNLM"/>
    </source>
</evidence>
<evidence type="ECO:0000313" key="3">
    <source>
        <dbReference type="Proteomes" id="UP000759537"/>
    </source>
</evidence>
<accession>A0A9P5MVX9</accession>
<sequence>MEPQNAAPKTPQDTLSSYFDDSAAAVRQTFTRFEKNYVLPIVDRIGALFLAHPIPFVFLSIFATLSFFPLLAFIIVSVATLLVALTVALCLAFAFSTSVFLLLGGVLLTTLGFALLLSGFLTVFAISTYLSGRLVILLRRSGRRGFRAWSQEATQMFFPSSVHLGPVDEDQYASEDSGILVGRGTKEGYTTKMEPLPSERLDTELKHVT</sequence>
<protein>
    <recommendedName>
        <fullName evidence="4">Promethin</fullName>
    </recommendedName>
</protein>
<dbReference type="AlphaFoldDB" id="A0A9P5MVX9"/>